<evidence type="ECO:0000256" key="1">
    <source>
        <dbReference type="SAM" id="MobiDB-lite"/>
    </source>
</evidence>
<proteinExistence type="predicted"/>
<dbReference type="InterPro" id="IPR039615">
    <property type="entry name" value="PKS"/>
</dbReference>
<keyword evidence="2" id="KW-0808">Transferase</keyword>
<feature type="compositionally biased region" description="Low complexity" evidence="1">
    <location>
        <begin position="149"/>
        <end position="161"/>
    </location>
</feature>
<dbReference type="GO" id="GO:0009638">
    <property type="term" value="P:phototropism"/>
    <property type="evidence" value="ECO:0007669"/>
    <property type="project" value="InterPro"/>
</dbReference>
<keyword evidence="2" id="KW-0418">Kinase</keyword>
<feature type="region of interest" description="Disordered" evidence="1">
    <location>
        <begin position="178"/>
        <end position="202"/>
    </location>
</feature>
<accession>A0A0B2PTL9</accession>
<dbReference type="AlphaFoldDB" id="A0A0B2PTL9"/>
<dbReference type="PANTHER" id="PTHR33781:SF1">
    <property type="entry name" value="PROTEIN PHYTOCHROME KINASE SUBSTRATE 4"/>
    <property type="match status" value="1"/>
</dbReference>
<feature type="compositionally biased region" description="Basic and acidic residues" evidence="1">
    <location>
        <begin position="293"/>
        <end position="304"/>
    </location>
</feature>
<name>A0A0B2PTL9_GLYSO</name>
<dbReference type="PANTHER" id="PTHR33781">
    <property type="entry name" value="PROTEIN PHYTOCHROME KINASE SUBSTRATE 1-RELATED"/>
    <property type="match status" value="1"/>
</dbReference>
<feature type="compositionally biased region" description="Polar residues" evidence="1">
    <location>
        <begin position="124"/>
        <end position="136"/>
    </location>
</feature>
<dbReference type="EMBL" id="KN664100">
    <property type="protein sequence ID" value="KHN10882.1"/>
    <property type="molecule type" value="Genomic_DNA"/>
</dbReference>
<reference evidence="2" key="1">
    <citation type="submission" date="2014-07" db="EMBL/GenBank/DDBJ databases">
        <title>Identification of a novel salt tolerance gene in wild soybean by whole-genome sequencing.</title>
        <authorList>
            <person name="Lam H.-M."/>
            <person name="Qi X."/>
            <person name="Li M.-W."/>
            <person name="Liu X."/>
            <person name="Xie M."/>
            <person name="Ni M."/>
            <person name="Xu X."/>
        </authorList>
    </citation>
    <scope>NUCLEOTIDE SEQUENCE [LARGE SCALE GENOMIC DNA]</scope>
    <source>
        <tissue evidence="2">Root</tissue>
    </source>
</reference>
<organism evidence="2">
    <name type="scientific">Glycine soja</name>
    <name type="common">Wild soybean</name>
    <dbReference type="NCBI Taxonomy" id="3848"/>
    <lineage>
        <taxon>Eukaryota</taxon>
        <taxon>Viridiplantae</taxon>
        <taxon>Streptophyta</taxon>
        <taxon>Embryophyta</taxon>
        <taxon>Tracheophyta</taxon>
        <taxon>Spermatophyta</taxon>
        <taxon>Magnoliopsida</taxon>
        <taxon>eudicotyledons</taxon>
        <taxon>Gunneridae</taxon>
        <taxon>Pentapetalae</taxon>
        <taxon>rosids</taxon>
        <taxon>fabids</taxon>
        <taxon>Fabales</taxon>
        <taxon>Fabaceae</taxon>
        <taxon>Papilionoideae</taxon>
        <taxon>50 kb inversion clade</taxon>
        <taxon>NPAAA clade</taxon>
        <taxon>indigoferoid/millettioid clade</taxon>
        <taxon>Phaseoleae</taxon>
        <taxon>Glycine</taxon>
        <taxon>Glycine subgen. Soja</taxon>
    </lineage>
</organism>
<feature type="region of interest" description="Disordered" evidence="1">
    <location>
        <begin position="293"/>
        <end position="314"/>
    </location>
</feature>
<dbReference type="Proteomes" id="UP000053555">
    <property type="component" value="Unassembled WGS sequence"/>
</dbReference>
<sequence length="446" mass="48660">MEREILTKTVRNRDASFSSYLRPDNKATPITTAAPIEDATTELSIFDARKYFNDDDSSNNNNNNANNIQKVSISRVSPMERIPERGDAIITEATRYSSASSSVDSYAQIRNYRAQSFHTATPTASSEASWNSQTGLLSHPPGAIPVSMQNPQNPKNLPNPKFSKSIWLLRRKCPCTGKKSVRVKESTQESKSQISQQERDYEHHNNNNVRNHITPNNWILNQTPAPIPALAPATATIVAAKSQQFNNSNSHRVVSSVRVPFTDGFTFPVLHPNNSISKLKLANVNSVVEEDPPRESLEVFRPPDESSASTSTTATATATATGFFYGRRSMDEGSTTPTITECYEPSEASIEWSVTTAEGHDDAVSNGVVVEEKWKRKGGNGLLVSCRSQKAVSVGPQPVKCGSEGQRNATSSLSSHVNVIGSVNKPPLAHARGHRNAPRVSLAFAT</sequence>
<feature type="region of interest" description="Disordered" evidence="1">
    <location>
        <begin position="124"/>
        <end position="161"/>
    </location>
</feature>
<gene>
    <name evidence="2" type="ORF">glysoja_038181</name>
</gene>
<protein>
    <submittedName>
        <fullName evidence="2">Protein PHYTOCHROME KINASE SUBSTRATE 4</fullName>
    </submittedName>
</protein>
<evidence type="ECO:0000313" key="2">
    <source>
        <dbReference type="EMBL" id="KHN10882.1"/>
    </source>
</evidence>
<dbReference type="GO" id="GO:0016301">
    <property type="term" value="F:kinase activity"/>
    <property type="evidence" value="ECO:0007669"/>
    <property type="project" value="UniProtKB-KW"/>
</dbReference>